<dbReference type="Pfam" id="PF00437">
    <property type="entry name" value="T2SSE"/>
    <property type="match status" value="1"/>
</dbReference>
<feature type="compositionally biased region" description="Basic and acidic residues" evidence="2">
    <location>
        <begin position="384"/>
        <end position="395"/>
    </location>
</feature>
<gene>
    <name evidence="4" type="ORF">CAY35_02020</name>
</gene>
<evidence type="ECO:0000256" key="2">
    <source>
        <dbReference type="SAM" id="MobiDB-lite"/>
    </source>
</evidence>
<evidence type="ECO:0000256" key="1">
    <source>
        <dbReference type="ARBA" id="ARBA00006611"/>
    </source>
</evidence>
<reference evidence="4 5" key="1">
    <citation type="submission" date="2018-05" db="EMBL/GenBank/DDBJ databases">
        <title>Draft Genome Sequence of Arthrobacter cumminsii IME1328, Isolated from a Patient Who Suffered from Foot Ulcers in China.</title>
        <authorList>
            <person name="Li M."/>
            <person name="Jiang Z."/>
            <person name="Sun Q."/>
            <person name="Tong Y."/>
        </authorList>
    </citation>
    <scope>NUCLEOTIDE SEQUENCE [LARGE SCALE GENOMIC DNA]</scope>
    <source>
        <strain evidence="4 5">IME1328</strain>
    </source>
</reference>
<organism evidence="4 5">
    <name type="scientific">Pseudoglutamicibacter cumminsii</name>
    <dbReference type="NCBI Taxonomy" id="156979"/>
    <lineage>
        <taxon>Bacteria</taxon>
        <taxon>Bacillati</taxon>
        <taxon>Actinomycetota</taxon>
        <taxon>Actinomycetes</taxon>
        <taxon>Micrococcales</taxon>
        <taxon>Micrococcaceae</taxon>
        <taxon>Pseudoglutamicibacter</taxon>
    </lineage>
</organism>
<dbReference type="EMBL" id="QFWG01000002">
    <property type="protein sequence ID" value="PWI28248.1"/>
    <property type="molecule type" value="Genomic_DNA"/>
</dbReference>
<comment type="similarity">
    <text evidence="1">Belongs to the GSP E family.</text>
</comment>
<dbReference type="Gene3D" id="3.30.450.380">
    <property type="match status" value="1"/>
</dbReference>
<dbReference type="InterPro" id="IPR050921">
    <property type="entry name" value="T4SS_GSP_E_ATPase"/>
</dbReference>
<dbReference type="PANTHER" id="PTHR30486:SF6">
    <property type="entry name" value="TYPE IV PILUS RETRACTATION ATPASE PILT"/>
    <property type="match status" value="1"/>
</dbReference>
<dbReference type="InterPro" id="IPR001482">
    <property type="entry name" value="T2SS/T4SS_dom"/>
</dbReference>
<name>A0ABX5LAB9_9MICC</name>
<feature type="region of interest" description="Disordered" evidence="2">
    <location>
        <begin position="376"/>
        <end position="408"/>
    </location>
</feature>
<dbReference type="CDD" id="cd01130">
    <property type="entry name" value="VirB11-like_ATPase"/>
    <property type="match status" value="1"/>
</dbReference>
<protein>
    <submittedName>
        <fullName evidence="4">Type II/IV secretion system protein E</fullName>
    </submittedName>
</protein>
<dbReference type="InterPro" id="IPR027417">
    <property type="entry name" value="P-loop_NTPase"/>
</dbReference>
<feature type="domain" description="Bacterial type II secretion system protein E" evidence="3">
    <location>
        <begin position="146"/>
        <end position="336"/>
    </location>
</feature>
<dbReference type="PANTHER" id="PTHR30486">
    <property type="entry name" value="TWITCHING MOTILITY PROTEIN PILT"/>
    <property type="match status" value="1"/>
</dbReference>
<evidence type="ECO:0000313" key="4">
    <source>
        <dbReference type="EMBL" id="PWI28248.1"/>
    </source>
</evidence>
<sequence length="408" mass="43283">MGRMKRDAAHSRDLIQRVREQLLETGLSADPSTIASLLSSGLISAGSSSPGGLFRGPGAVRQAAQAIQRELTGVGPLAQFVETPGVTDVLVTSDGSVWVDQASGLSRTEMRLEASEVERIAVRVLGRAGRALDTAHPYGDAVVDGYRVHAVLPPIVDAPVLSIRVPNPAQARLDDILTGPQAAWIPILKHVMDRRETFMISGGTGAGKTTLLAGMLAACRGDDRLIMIEDSRELRPAHPHTVSMQARQPNAEGAGEVSLQELVRQALRMRPDRLIVGECRGAEIQDLLMALNTGHTGAGATVHANSISDVPARLMALGSLAGWQPHTTAMQAASAIGIVIHVERTERGRGPVALGSLRLTDIGSLDVDLRYVADASGAPQRVEPSGERQSVEPCERQSVQPSGRRETS</sequence>
<evidence type="ECO:0000259" key="3">
    <source>
        <dbReference type="Pfam" id="PF00437"/>
    </source>
</evidence>
<dbReference type="SUPFAM" id="SSF52540">
    <property type="entry name" value="P-loop containing nucleoside triphosphate hydrolases"/>
    <property type="match status" value="1"/>
</dbReference>
<keyword evidence="5" id="KW-1185">Reference proteome</keyword>
<comment type="caution">
    <text evidence="4">The sequence shown here is derived from an EMBL/GenBank/DDBJ whole genome shotgun (WGS) entry which is preliminary data.</text>
</comment>
<accession>A0ABX5LAB9</accession>
<proteinExistence type="inferred from homology"/>
<evidence type="ECO:0000313" key="5">
    <source>
        <dbReference type="Proteomes" id="UP000245514"/>
    </source>
</evidence>
<dbReference type="Proteomes" id="UP000245514">
    <property type="component" value="Unassembled WGS sequence"/>
</dbReference>
<dbReference type="Gene3D" id="3.40.50.300">
    <property type="entry name" value="P-loop containing nucleotide triphosphate hydrolases"/>
    <property type="match status" value="1"/>
</dbReference>